<dbReference type="InterPro" id="IPR051906">
    <property type="entry name" value="TolC-like"/>
</dbReference>
<keyword evidence="3" id="KW-0813">Transport</keyword>
<feature type="signal peptide" evidence="8">
    <location>
        <begin position="1"/>
        <end position="19"/>
    </location>
</feature>
<keyword evidence="5" id="KW-0812">Transmembrane</keyword>
<keyword evidence="8" id="KW-0732">Signal</keyword>
<evidence type="ECO:0000256" key="7">
    <source>
        <dbReference type="ARBA" id="ARBA00023237"/>
    </source>
</evidence>
<comment type="caution">
    <text evidence="9">The sequence shown here is derived from an EMBL/GenBank/DDBJ whole genome shotgun (WGS) entry which is preliminary data.</text>
</comment>
<keyword evidence="4" id="KW-1134">Transmembrane beta strand</keyword>
<dbReference type="Proteomes" id="UP001202248">
    <property type="component" value="Unassembled WGS sequence"/>
</dbReference>
<dbReference type="EMBL" id="JAKWBL010000001">
    <property type="protein sequence ID" value="MCH5596972.1"/>
    <property type="molecule type" value="Genomic_DNA"/>
</dbReference>
<protein>
    <submittedName>
        <fullName evidence="9">TolC family protein</fullName>
    </submittedName>
</protein>
<evidence type="ECO:0000256" key="8">
    <source>
        <dbReference type="SAM" id="SignalP"/>
    </source>
</evidence>
<sequence>MRCLICLLLLALVFNPAFAQEKWDLKRCVDYALANNISVKQADVQARFDKLTHDQSILALYPRINSQHSAGFQFGRSIDPTSNQFTTNQILFSNHGLDVGLDLFNWFSKKNTIKANDYLAQASVARLEKAKNDVALNVANAYLAALLNREQINVNKVQVAQSREQFDNIKKQVEAGALPELNEAEAETQYATDSSNLLTAQTNYTLSLLQLKALINLEADAPFDIEVPPVEAIPVEALADLDPVIVYQSALENLPQQKINNLTLKASEKNVAVAKAGLYPSFSFFGGLNSRYSNAQRTIPNSFQTINVPVGTVDVNGVAYPVTSPITQPLGFDKNTYFRQLSNNFSQNVGVGVNIPIFNGGVARTNWQKAKLDVENQQLLKEQDTRTLKQDIYQAHTNAIAAVQKYNATKIAVASAQKAYDFAKKDLMLVCCNQSTLS</sequence>
<dbReference type="SUPFAM" id="SSF56954">
    <property type="entry name" value="Outer membrane efflux proteins (OEP)"/>
    <property type="match status" value="1"/>
</dbReference>
<name>A0ABS9SF29_9BACT</name>
<dbReference type="PANTHER" id="PTHR30026:SF20">
    <property type="entry name" value="OUTER MEMBRANE PROTEIN TOLC"/>
    <property type="match status" value="1"/>
</dbReference>
<gene>
    <name evidence="9" type="ORF">MKP09_03065</name>
</gene>
<keyword evidence="6" id="KW-0472">Membrane</keyword>
<evidence type="ECO:0000256" key="6">
    <source>
        <dbReference type="ARBA" id="ARBA00023136"/>
    </source>
</evidence>
<evidence type="ECO:0000256" key="5">
    <source>
        <dbReference type="ARBA" id="ARBA00022692"/>
    </source>
</evidence>
<dbReference type="PANTHER" id="PTHR30026">
    <property type="entry name" value="OUTER MEMBRANE PROTEIN TOLC"/>
    <property type="match status" value="1"/>
</dbReference>
<reference evidence="9 10" key="1">
    <citation type="submission" date="2022-02" db="EMBL/GenBank/DDBJ databases">
        <authorList>
            <person name="Min J."/>
        </authorList>
    </citation>
    <scope>NUCLEOTIDE SEQUENCE [LARGE SCALE GENOMIC DNA]</scope>
    <source>
        <strain evidence="9 10">GR10-1</strain>
    </source>
</reference>
<comment type="similarity">
    <text evidence="2">Belongs to the outer membrane factor (OMF) (TC 1.B.17) family.</text>
</comment>
<dbReference type="InterPro" id="IPR003423">
    <property type="entry name" value="OMP_efflux"/>
</dbReference>
<keyword evidence="7" id="KW-0998">Cell outer membrane</keyword>
<feature type="chain" id="PRO_5045090974" evidence="8">
    <location>
        <begin position="20"/>
        <end position="438"/>
    </location>
</feature>
<comment type="subcellular location">
    <subcellularLocation>
        <location evidence="1">Cell outer membrane</location>
    </subcellularLocation>
</comment>
<evidence type="ECO:0000256" key="4">
    <source>
        <dbReference type="ARBA" id="ARBA00022452"/>
    </source>
</evidence>
<evidence type="ECO:0000313" key="9">
    <source>
        <dbReference type="EMBL" id="MCH5596972.1"/>
    </source>
</evidence>
<dbReference type="Pfam" id="PF02321">
    <property type="entry name" value="OEP"/>
    <property type="match status" value="2"/>
</dbReference>
<evidence type="ECO:0000256" key="3">
    <source>
        <dbReference type="ARBA" id="ARBA00022448"/>
    </source>
</evidence>
<proteinExistence type="inferred from homology"/>
<evidence type="ECO:0000256" key="1">
    <source>
        <dbReference type="ARBA" id="ARBA00004442"/>
    </source>
</evidence>
<evidence type="ECO:0000313" key="10">
    <source>
        <dbReference type="Proteomes" id="UP001202248"/>
    </source>
</evidence>
<keyword evidence="10" id="KW-1185">Reference proteome</keyword>
<evidence type="ECO:0000256" key="2">
    <source>
        <dbReference type="ARBA" id="ARBA00007613"/>
    </source>
</evidence>
<accession>A0ABS9SF29</accession>
<dbReference type="Gene3D" id="1.20.1600.10">
    <property type="entry name" value="Outer membrane efflux proteins (OEP)"/>
    <property type="match status" value="1"/>
</dbReference>
<organism evidence="9 10">
    <name type="scientific">Niabella ginsengisoli</name>
    <dbReference type="NCBI Taxonomy" id="522298"/>
    <lineage>
        <taxon>Bacteria</taxon>
        <taxon>Pseudomonadati</taxon>
        <taxon>Bacteroidota</taxon>
        <taxon>Chitinophagia</taxon>
        <taxon>Chitinophagales</taxon>
        <taxon>Chitinophagaceae</taxon>
        <taxon>Niabella</taxon>
    </lineage>
</organism>